<dbReference type="Pfam" id="PF14677">
    <property type="entry name" value="FANCI_S3"/>
    <property type="match status" value="1"/>
</dbReference>
<feature type="domain" description="FANCI helical" evidence="6">
    <location>
        <begin position="551"/>
        <end position="780"/>
    </location>
</feature>
<keyword evidence="8" id="KW-1185">Reference proteome</keyword>
<evidence type="ECO:0000259" key="6">
    <source>
        <dbReference type="Pfam" id="PF14680"/>
    </source>
</evidence>
<sequence length="1347" mass="150528">MDSSKIFSKVKDLGHNNSKREELREYCKLNIDQIVKFLSRRILNNDGADILDCLFNGLPDIPSTCSNKDKIVDIVLKTMRSESTSLTHCGDVISRVCLELPRLPVIDLVRWSDDSVQSIVDDSDVNMIWRDVLPECLNAVATYDNVKHCGTDMVGADYKAQCIHTLCQCRWTERQLVQLAAMFKDMQLSKSDHKQVVNKICSYIMEIPPETLPPLVHQLLKLCKLHNIEIVLAQLSHYFNLHLYSKLEPPPQDSESTTMDIDDIVQHSPSELSRCLSTCIYHITQGAADPELIRKHIKLWPRTQLLRAPFLLDLALAVSDKGNDFRSVCLDAIKCAIEQRALDELRSKQSAWVRSVLPPDVDVASVLKVLTTESANHRQLTVLGLINLAFSLLSVSRLKPVAQVCWSHGKLILVRLCKSQPETAGHILSQLADKLSGDATQRQYSECLYILCKLTPVSVERCTQVSLILESCQPSATEYESAARVLDAVHPLLSFSTRTRDVLVMVCRKGLYSRDSLHRCLSLSGFLSVLRHVKVSSVSAAGSQCGGSEPSAHSYLTQLAVDLHATQQGAVVTSRVRNEAMCLEVVSILRRCLAQDAAVKQLLYTQLYNCVKDKPVLHESVLELIYEHVSKYLPEEDNDCTLLLDKCVQTTAISAVLTEPISRLLYVIAQFLQPVEEEDPEDILASQSIETGSTHLKSKLSNIMEKQCSSSNIAQIDLEDPGLADLTPESKAKSLKVQQILQCHEAFIAHRIMQWNAGSTNAATSVYKLFKACNELLEQTKTPTKLSKKNSKSNLNDTKETSKSQKSQKSQKDKGKGPNKLSNIVKDRAGPFKPLPCVWDLKFCLRILDLLYSEEVTWTSLEQRNQLRARRDFHRWTLRGVLSVLAERVDKRSVATTVVEIAALIYKRCICRFQDMCDFDDQTALGCMEVFRSCLSLILSSNYSLKTDVLLSNITGLSDSSGAASVAAVLENVHTALVQLQAECVPEDAADATAKKVLVACSQLATTLLEIPMHSSADLNRVIIKLEEYVRTSKQDCLQLISPVLCAAYREQQEAQLLQDLLLKLATALGRIDEEDSSVEESASFPSIDSRTGHVALNHVCVHLGHRFKCVEHLLARAKDLTAALDNAAPVHQQRIDREVNELYKSIVIQLCQLCSWTSLVARLRCTVGGGSERVVSLCVRLYSLLGALAKQLQPAMAPSLRLERLLKLCGKKLSSVMDSLITYVEQSQPSGKRGSRLPKDMRLLPRLVLEAEQFANHITLLANKAKVNYQQYLSLGTARDFRIKAPVLQEMLNAMEQQADDTRDTDEPDINDAATEIIPRTSDNEQEIEEEESDEETSRRKRRRVS</sequence>
<evidence type="ECO:0000313" key="7">
    <source>
        <dbReference type="EMBL" id="CAG5032925.1"/>
    </source>
</evidence>
<reference evidence="7" key="1">
    <citation type="submission" date="2021-04" db="EMBL/GenBank/DDBJ databases">
        <authorList>
            <person name="Tunstrom K."/>
        </authorList>
    </citation>
    <scope>NUCLEOTIDE SEQUENCE</scope>
</reference>
<dbReference type="InterPro" id="IPR026171">
    <property type="entry name" value="FANCI"/>
</dbReference>
<dbReference type="InterPro" id="IPR029314">
    <property type="entry name" value="FANCI_S4"/>
</dbReference>
<gene>
    <name evidence="7" type="ORF">PAPOLLO_LOCUS19994</name>
</gene>
<feature type="region of interest" description="Disordered" evidence="1">
    <location>
        <begin position="783"/>
        <end position="825"/>
    </location>
</feature>
<proteinExistence type="predicted"/>
<dbReference type="PANTHER" id="PTHR21818:SF0">
    <property type="entry name" value="FANCONI ANEMIA GROUP I PROTEIN"/>
    <property type="match status" value="1"/>
</dbReference>
<dbReference type="InterPro" id="IPR029308">
    <property type="entry name" value="FANCI_S1"/>
</dbReference>
<dbReference type="Pfam" id="PF14680">
    <property type="entry name" value="FANCI_HD2"/>
    <property type="match status" value="1"/>
</dbReference>
<dbReference type="EMBL" id="CAJQZP010001245">
    <property type="protein sequence ID" value="CAG5032925.1"/>
    <property type="molecule type" value="Genomic_DNA"/>
</dbReference>
<evidence type="ECO:0000313" key="8">
    <source>
        <dbReference type="Proteomes" id="UP000691718"/>
    </source>
</evidence>
<dbReference type="Pfam" id="PF14675">
    <property type="entry name" value="FANCI_S1"/>
    <property type="match status" value="1"/>
</dbReference>
<dbReference type="InterPro" id="IPR029312">
    <property type="entry name" value="FANCI_HD2"/>
</dbReference>
<protein>
    <submittedName>
        <fullName evidence="7">(apollo) hypothetical protein</fullName>
    </submittedName>
</protein>
<evidence type="ECO:0000259" key="2">
    <source>
        <dbReference type="Pfam" id="PF14675"/>
    </source>
</evidence>
<dbReference type="Pfam" id="PF14678">
    <property type="entry name" value="FANCI_S4"/>
    <property type="match status" value="1"/>
</dbReference>
<dbReference type="InterPro" id="IPR029315">
    <property type="entry name" value="FANCI_S2"/>
</dbReference>
<feature type="compositionally biased region" description="Acidic residues" evidence="1">
    <location>
        <begin position="1325"/>
        <end position="1336"/>
    </location>
</feature>
<feature type="domain" description="FANCI solenoid 1" evidence="2">
    <location>
        <begin position="69"/>
        <end position="285"/>
    </location>
</feature>
<feature type="domain" description="FANCI solenoid 3" evidence="4">
    <location>
        <begin position="838"/>
        <end position="1034"/>
    </location>
</feature>
<dbReference type="InterPro" id="IPR029313">
    <property type="entry name" value="FANCI_S3"/>
</dbReference>
<dbReference type="GO" id="GO:0070182">
    <property type="term" value="F:DNA polymerase binding"/>
    <property type="evidence" value="ECO:0007669"/>
    <property type="project" value="TreeGrafter"/>
</dbReference>
<feature type="domain" description="FANCI solenoid 2" evidence="3">
    <location>
        <begin position="383"/>
        <end position="527"/>
    </location>
</feature>
<feature type="domain" description="FANCI solenoid 4" evidence="5">
    <location>
        <begin position="1058"/>
        <end position="1290"/>
    </location>
</feature>
<evidence type="ECO:0000256" key="1">
    <source>
        <dbReference type="SAM" id="MobiDB-lite"/>
    </source>
</evidence>
<dbReference type="OrthoDB" id="195089at2759"/>
<accession>A0A8S3XQ56</accession>
<evidence type="ECO:0000259" key="3">
    <source>
        <dbReference type="Pfam" id="PF14676"/>
    </source>
</evidence>
<name>A0A8S3XQ56_PARAO</name>
<comment type="caution">
    <text evidence="7">The sequence shown here is derived from an EMBL/GenBank/DDBJ whole genome shotgun (WGS) entry which is preliminary data.</text>
</comment>
<feature type="region of interest" description="Disordered" evidence="1">
    <location>
        <begin position="1299"/>
        <end position="1347"/>
    </location>
</feature>
<evidence type="ECO:0000259" key="4">
    <source>
        <dbReference type="Pfam" id="PF14677"/>
    </source>
</evidence>
<dbReference type="PANTHER" id="PTHR21818">
    <property type="entry name" value="BC025462 PROTEIN"/>
    <property type="match status" value="1"/>
</dbReference>
<organism evidence="7 8">
    <name type="scientific">Parnassius apollo</name>
    <name type="common">Apollo butterfly</name>
    <name type="synonym">Papilio apollo</name>
    <dbReference type="NCBI Taxonomy" id="110799"/>
    <lineage>
        <taxon>Eukaryota</taxon>
        <taxon>Metazoa</taxon>
        <taxon>Ecdysozoa</taxon>
        <taxon>Arthropoda</taxon>
        <taxon>Hexapoda</taxon>
        <taxon>Insecta</taxon>
        <taxon>Pterygota</taxon>
        <taxon>Neoptera</taxon>
        <taxon>Endopterygota</taxon>
        <taxon>Lepidoptera</taxon>
        <taxon>Glossata</taxon>
        <taxon>Ditrysia</taxon>
        <taxon>Papilionoidea</taxon>
        <taxon>Papilionidae</taxon>
        <taxon>Parnassiinae</taxon>
        <taxon>Parnassini</taxon>
        <taxon>Parnassius</taxon>
        <taxon>Parnassius</taxon>
    </lineage>
</organism>
<dbReference type="Pfam" id="PF14676">
    <property type="entry name" value="FANCI_S2"/>
    <property type="match status" value="1"/>
</dbReference>
<dbReference type="GO" id="GO:0006281">
    <property type="term" value="P:DNA repair"/>
    <property type="evidence" value="ECO:0007669"/>
    <property type="project" value="InterPro"/>
</dbReference>
<evidence type="ECO:0000259" key="5">
    <source>
        <dbReference type="Pfam" id="PF14678"/>
    </source>
</evidence>
<dbReference type="Proteomes" id="UP000691718">
    <property type="component" value="Unassembled WGS sequence"/>
</dbReference>